<dbReference type="EMBL" id="CDMY01000239">
    <property type="protein sequence ID" value="CEL95830.1"/>
    <property type="molecule type" value="Genomic_DNA"/>
</dbReference>
<dbReference type="OMA" id="MAVCVIQ"/>
<dbReference type="InParanoid" id="A0A0G4EH75"/>
<dbReference type="SMART" id="SM00950">
    <property type="entry name" value="Piwi"/>
    <property type="match status" value="1"/>
</dbReference>
<keyword evidence="3" id="KW-1185">Reference proteome</keyword>
<dbReference type="GO" id="GO:0003676">
    <property type="term" value="F:nucleic acid binding"/>
    <property type="evidence" value="ECO:0007669"/>
    <property type="project" value="InterPro"/>
</dbReference>
<reference evidence="2 3" key="1">
    <citation type="submission" date="2014-11" db="EMBL/GenBank/DDBJ databases">
        <authorList>
            <person name="Zhu J."/>
            <person name="Qi W."/>
            <person name="Song R."/>
        </authorList>
    </citation>
    <scope>NUCLEOTIDE SEQUENCE [LARGE SCALE GENOMIC DNA]</scope>
</reference>
<sequence length="513" mass="57781">MISETRMDPAQRMKHLKGCCLCSAIQLADQFLQVEGWELDKNLFKCDIGKRDPIDPTMLDQQQKQSVAKPPPLVVDQNSIMAVCVIQEQGERQLGPFLGALKTQLDTYRVRVASEPFCIPVGGRGRPEDRWREAAQQGVERMLQMGNMGPKEHALGCLLLAIIPDSLEKVVYKPIKNVCYVQYAVSCQCIKRGTIEKKMTVVAPKLVTQIICKMGGHGWSIPAIKDSISPPDKGPKPTMAIGINMGKCLSSAMCAFTASVNIEFTSYVSVVEFLQQDDPAVGRKRSYKEREAEAFKWCFPKFVQAFARSNEGRKPARIIIYRDGVPEAEKPDFFKYYMNSGRKGEPGAIPTALDQLRSQEGFENYNPAVLLCIVSKRGPGAVKFFQITGEGRDGTPQVRNPPERCVFDRDVTYDYKFDFYCCHQRVTQGSITPTYYDVLYNDFIIKKEGQEGGMQAAKIQEFTQQFASIYQNWPGGPIRVPAPLIYAAKLSDMVADHLREHFNPRLESFLFFL</sequence>
<dbReference type="InterPro" id="IPR012337">
    <property type="entry name" value="RNaseH-like_sf"/>
</dbReference>
<dbReference type="PROSITE" id="PS50822">
    <property type="entry name" value="PIWI"/>
    <property type="match status" value="1"/>
</dbReference>
<organism evidence="2 3">
    <name type="scientific">Vitrella brassicaformis (strain CCMP3155)</name>
    <dbReference type="NCBI Taxonomy" id="1169540"/>
    <lineage>
        <taxon>Eukaryota</taxon>
        <taxon>Sar</taxon>
        <taxon>Alveolata</taxon>
        <taxon>Colpodellida</taxon>
        <taxon>Vitrellaceae</taxon>
        <taxon>Vitrella</taxon>
    </lineage>
</organism>
<proteinExistence type="predicted"/>
<accession>A0A0G4EH75</accession>
<dbReference type="InterPro" id="IPR036397">
    <property type="entry name" value="RNaseH_sf"/>
</dbReference>
<dbReference type="InterPro" id="IPR003165">
    <property type="entry name" value="Piwi"/>
</dbReference>
<dbReference type="Pfam" id="PF02171">
    <property type="entry name" value="Piwi"/>
    <property type="match status" value="1"/>
</dbReference>
<dbReference type="PhylomeDB" id="A0A0G4EH75"/>
<name>A0A0G4EH75_VITBC</name>
<evidence type="ECO:0000313" key="3">
    <source>
        <dbReference type="Proteomes" id="UP000041254"/>
    </source>
</evidence>
<evidence type="ECO:0000259" key="1">
    <source>
        <dbReference type="PROSITE" id="PS50822"/>
    </source>
</evidence>
<dbReference type="PANTHER" id="PTHR22891">
    <property type="entry name" value="EUKARYOTIC TRANSLATION INITIATION FACTOR 2C"/>
    <property type="match status" value="1"/>
</dbReference>
<dbReference type="OrthoDB" id="445936at2759"/>
<gene>
    <name evidence="2" type="ORF">Vbra_3835</name>
</gene>
<dbReference type="VEuPathDB" id="CryptoDB:Vbra_3835"/>
<dbReference type="Gene3D" id="3.40.50.2300">
    <property type="match status" value="1"/>
</dbReference>
<dbReference type="AlphaFoldDB" id="A0A0G4EH75"/>
<feature type="domain" description="Piwi" evidence="1">
    <location>
        <begin position="158"/>
        <end position="499"/>
    </location>
</feature>
<dbReference type="Proteomes" id="UP000041254">
    <property type="component" value="Unassembled WGS sequence"/>
</dbReference>
<dbReference type="Gene3D" id="3.30.420.10">
    <property type="entry name" value="Ribonuclease H-like superfamily/Ribonuclease H"/>
    <property type="match status" value="1"/>
</dbReference>
<protein>
    <recommendedName>
        <fullName evidence="1">Piwi domain-containing protein</fullName>
    </recommendedName>
</protein>
<evidence type="ECO:0000313" key="2">
    <source>
        <dbReference type="EMBL" id="CEL95830.1"/>
    </source>
</evidence>
<dbReference type="SUPFAM" id="SSF53098">
    <property type="entry name" value="Ribonuclease H-like"/>
    <property type="match status" value="1"/>
</dbReference>